<proteinExistence type="predicted"/>
<dbReference type="RefSeq" id="XP_007867272.1">
    <property type="nucleotide sequence ID" value="XM_007869081.1"/>
</dbReference>
<keyword evidence="2" id="KW-1185">Reference proteome</keyword>
<dbReference type="GeneID" id="19309589"/>
<accession>S7RMH6</accession>
<dbReference type="EMBL" id="KB469304">
    <property type="protein sequence ID" value="EPQ53894.1"/>
    <property type="molecule type" value="Genomic_DNA"/>
</dbReference>
<gene>
    <name evidence="1" type="ORF">GLOTRDRAFT_94321</name>
</gene>
<dbReference type="HOGENOM" id="CLU_047279_0_0_1"/>
<evidence type="ECO:0000313" key="2">
    <source>
        <dbReference type="Proteomes" id="UP000030669"/>
    </source>
</evidence>
<organism evidence="1 2">
    <name type="scientific">Gloeophyllum trabeum (strain ATCC 11539 / FP-39264 / Madison 617)</name>
    <name type="common">Brown rot fungus</name>
    <dbReference type="NCBI Taxonomy" id="670483"/>
    <lineage>
        <taxon>Eukaryota</taxon>
        <taxon>Fungi</taxon>
        <taxon>Dikarya</taxon>
        <taxon>Basidiomycota</taxon>
        <taxon>Agaricomycotina</taxon>
        <taxon>Agaricomycetes</taxon>
        <taxon>Gloeophyllales</taxon>
        <taxon>Gloeophyllaceae</taxon>
        <taxon>Gloeophyllum</taxon>
    </lineage>
</organism>
<evidence type="ECO:0008006" key="3">
    <source>
        <dbReference type="Google" id="ProtNLM"/>
    </source>
</evidence>
<reference evidence="1 2" key="1">
    <citation type="journal article" date="2012" name="Science">
        <title>The Paleozoic origin of enzymatic lignin decomposition reconstructed from 31 fungal genomes.</title>
        <authorList>
            <person name="Floudas D."/>
            <person name="Binder M."/>
            <person name="Riley R."/>
            <person name="Barry K."/>
            <person name="Blanchette R.A."/>
            <person name="Henrissat B."/>
            <person name="Martinez A.T."/>
            <person name="Otillar R."/>
            <person name="Spatafora J.W."/>
            <person name="Yadav J.S."/>
            <person name="Aerts A."/>
            <person name="Benoit I."/>
            <person name="Boyd A."/>
            <person name="Carlson A."/>
            <person name="Copeland A."/>
            <person name="Coutinho P.M."/>
            <person name="de Vries R.P."/>
            <person name="Ferreira P."/>
            <person name="Findley K."/>
            <person name="Foster B."/>
            <person name="Gaskell J."/>
            <person name="Glotzer D."/>
            <person name="Gorecki P."/>
            <person name="Heitman J."/>
            <person name="Hesse C."/>
            <person name="Hori C."/>
            <person name="Igarashi K."/>
            <person name="Jurgens J.A."/>
            <person name="Kallen N."/>
            <person name="Kersten P."/>
            <person name="Kohler A."/>
            <person name="Kuees U."/>
            <person name="Kumar T.K.A."/>
            <person name="Kuo A."/>
            <person name="LaButti K."/>
            <person name="Larrondo L.F."/>
            <person name="Lindquist E."/>
            <person name="Ling A."/>
            <person name="Lombard V."/>
            <person name="Lucas S."/>
            <person name="Lundell T."/>
            <person name="Martin R."/>
            <person name="McLaughlin D.J."/>
            <person name="Morgenstern I."/>
            <person name="Morin E."/>
            <person name="Murat C."/>
            <person name="Nagy L.G."/>
            <person name="Nolan M."/>
            <person name="Ohm R.A."/>
            <person name="Patyshakuliyeva A."/>
            <person name="Rokas A."/>
            <person name="Ruiz-Duenas F.J."/>
            <person name="Sabat G."/>
            <person name="Salamov A."/>
            <person name="Samejima M."/>
            <person name="Schmutz J."/>
            <person name="Slot J.C."/>
            <person name="St John F."/>
            <person name="Stenlid J."/>
            <person name="Sun H."/>
            <person name="Sun S."/>
            <person name="Syed K."/>
            <person name="Tsang A."/>
            <person name="Wiebenga A."/>
            <person name="Young D."/>
            <person name="Pisabarro A."/>
            <person name="Eastwood D.C."/>
            <person name="Martin F."/>
            <person name="Cullen D."/>
            <person name="Grigoriev I.V."/>
            <person name="Hibbett D.S."/>
        </authorList>
    </citation>
    <scope>NUCLEOTIDE SEQUENCE [LARGE SCALE GENOMIC DNA]</scope>
    <source>
        <strain evidence="1 2">ATCC 11539</strain>
    </source>
</reference>
<protein>
    <recommendedName>
        <fullName evidence="3">F-box domain-containing protein</fullName>
    </recommendedName>
</protein>
<dbReference type="Proteomes" id="UP000030669">
    <property type="component" value="Unassembled WGS sequence"/>
</dbReference>
<dbReference type="KEGG" id="gtr:GLOTRDRAFT_94321"/>
<evidence type="ECO:0000313" key="1">
    <source>
        <dbReference type="EMBL" id="EPQ53894.1"/>
    </source>
</evidence>
<dbReference type="AlphaFoldDB" id="S7RMH6"/>
<sequence>MYGRQPVLSGNILGSHPSQTKVNSRVFVTLYTATSADYCKDRMVRHVGFHGTFPLSTQTRLQLLETLFLNLSACNIMDDLGELDALLGLDDPGELRGPEFLETLLAPLLESAVNLKRLSLAGIRDLESFPILSNALVASFARTRSLSLIGRSLIELLGRALQLENATIPLSRLFLQLMPNEDWMDIWRLLEPCRTTLVFLGIYIMYRCPVPPLESCRPWPLMSELSILSDLLPVTKIFSTRVLRKAFPNLQHLRIASGAVSAVDVAPVEAVPEDQVDEDEDEEEVVDPEWRTLQSFSGHAITFAALGFNCQLSELTLRSDCRSITAPSYPNTARHLCAAMQLAQPRCFSLEVFDVCTPLDEDLEDAICQPLLWESAPHLEYIHLSIMEGPCCNQMYEFLDRFCGSLRAARVSYLVLSLSTCRNRSGFRYGEESDRRMIGPAKLLRDVATCVRRCCSKGLPTLNYVEIKVWDRTENQFYRYLYGIRRHIRDMGEAAGDRRVEFVSLDSAVAPIVKRSLGVKVDII</sequence>
<name>S7RMH6_GLOTA</name>